<proteinExistence type="predicted"/>
<organism evidence="11 12">
    <name type="scientific">Acetobacter sacchari</name>
    <dbReference type="NCBI Taxonomy" id="2661687"/>
    <lineage>
        <taxon>Bacteria</taxon>
        <taxon>Pseudomonadati</taxon>
        <taxon>Pseudomonadota</taxon>
        <taxon>Alphaproteobacteria</taxon>
        <taxon>Acetobacterales</taxon>
        <taxon>Acetobacteraceae</taxon>
        <taxon>Acetobacter</taxon>
    </lineage>
</organism>
<gene>
    <name evidence="11" type="ORF">J2D73_13975</name>
</gene>
<dbReference type="PANTHER" id="PTHR12468:SF2">
    <property type="entry name" value="GPI MANNOSYLTRANSFERASE 2"/>
    <property type="match status" value="1"/>
</dbReference>
<keyword evidence="9 10" id="KW-0472">Membrane</keyword>
<evidence type="ECO:0000313" key="12">
    <source>
        <dbReference type="Proteomes" id="UP000664771"/>
    </source>
</evidence>
<evidence type="ECO:0000256" key="2">
    <source>
        <dbReference type="ARBA" id="ARBA00004687"/>
    </source>
</evidence>
<keyword evidence="5" id="KW-0808">Transferase</keyword>
<keyword evidence="7" id="KW-0256">Endoplasmic reticulum</keyword>
<feature type="transmembrane region" description="Helical" evidence="10">
    <location>
        <begin position="358"/>
        <end position="378"/>
    </location>
</feature>
<reference evidence="11 12" key="1">
    <citation type="submission" date="2021-03" db="EMBL/GenBank/DDBJ databases">
        <title>The complete genome sequence of Acetobacter sacchari TBRC 11175.</title>
        <authorList>
            <person name="Charoenyingcharoen P."/>
            <person name="Yukphan P."/>
        </authorList>
    </citation>
    <scope>NUCLEOTIDE SEQUENCE [LARGE SCALE GENOMIC DNA]</scope>
    <source>
        <strain evidence="11 12">TBRC 11175</strain>
    </source>
</reference>
<keyword evidence="12" id="KW-1185">Reference proteome</keyword>
<dbReference type="EMBL" id="JAFVMF010000015">
    <property type="protein sequence ID" value="MBO1360894.1"/>
    <property type="molecule type" value="Genomic_DNA"/>
</dbReference>
<dbReference type="InterPro" id="IPR007315">
    <property type="entry name" value="PIG-V/Gpi18"/>
</dbReference>
<evidence type="ECO:0000313" key="11">
    <source>
        <dbReference type="EMBL" id="MBO1360894.1"/>
    </source>
</evidence>
<sequence length="385" mass="41850">MQRPELSLTLPARLHWSRFPLRLALTTHAILLALGVMLAWRSGVVRSACHWDCEWYSAIARSGYGALVKSGPEALPGQGSWAFFPLFPLAMRLVSVVTTLNVAAAGLLLNAVSLPILLWLTFDWTRKQHGIRDARFFCFFFLLYPLGLWFRLPYSETLFGLTLMLCLTRLQAGALLQAGVAGALMTAARPTGAPILFVLAVAHVLTAMKNDRQSEAAMLRKAGASSLGDAVAESAALVAIGVSGLAAYMLYLHHTTGDALAFSHVQSGWGRHFNNPLSHIAAGMRLPHAATLVPFAVIEPIVLIWAFAVGFRIESAILGVTWLLSVSTGLNSIYRIVPANPLMIVVFWRAARSLNTTWKWGALGLFAILDIIIGILWINGKSTLA</sequence>
<evidence type="ECO:0000256" key="6">
    <source>
        <dbReference type="ARBA" id="ARBA00022692"/>
    </source>
</evidence>
<dbReference type="RefSeq" id="WP_207882230.1">
    <property type="nucleotide sequence ID" value="NZ_JAFVMF010000015.1"/>
</dbReference>
<dbReference type="Proteomes" id="UP000664771">
    <property type="component" value="Unassembled WGS sequence"/>
</dbReference>
<feature type="transmembrane region" description="Helical" evidence="10">
    <location>
        <begin position="134"/>
        <end position="152"/>
    </location>
</feature>
<keyword evidence="3" id="KW-0337">GPI-anchor biosynthesis</keyword>
<feature type="transmembrane region" description="Helical" evidence="10">
    <location>
        <begin position="93"/>
        <end position="122"/>
    </location>
</feature>
<protein>
    <submittedName>
        <fullName evidence="11">Uncharacterized protein</fullName>
    </submittedName>
</protein>
<keyword evidence="4" id="KW-0328">Glycosyltransferase</keyword>
<dbReference type="PANTHER" id="PTHR12468">
    <property type="entry name" value="GPI MANNOSYLTRANSFERASE 2"/>
    <property type="match status" value="1"/>
</dbReference>
<evidence type="ECO:0000256" key="4">
    <source>
        <dbReference type="ARBA" id="ARBA00022676"/>
    </source>
</evidence>
<feature type="transmembrane region" description="Helical" evidence="10">
    <location>
        <begin position="292"/>
        <end position="313"/>
    </location>
</feature>
<comment type="subcellular location">
    <subcellularLocation>
        <location evidence="1">Endoplasmic reticulum membrane</location>
        <topology evidence="1">Multi-pass membrane protein</topology>
    </subcellularLocation>
</comment>
<evidence type="ECO:0000256" key="10">
    <source>
        <dbReference type="SAM" id="Phobius"/>
    </source>
</evidence>
<feature type="transmembrane region" description="Helical" evidence="10">
    <location>
        <begin position="21"/>
        <end position="40"/>
    </location>
</feature>
<evidence type="ECO:0000256" key="8">
    <source>
        <dbReference type="ARBA" id="ARBA00022989"/>
    </source>
</evidence>
<evidence type="ECO:0000256" key="7">
    <source>
        <dbReference type="ARBA" id="ARBA00022824"/>
    </source>
</evidence>
<accession>A0ABS3LYA9</accession>
<feature type="transmembrane region" description="Helical" evidence="10">
    <location>
        <begin position="230"/>
        <end position="251"/>
    </location>
</feature>
<evidence type="ECO:0000256" key="9">
    <source>
        <dbReference type="ARBA" id="ARBA00023136"/>
    </source>
</evidence>
<evidence type="ECO:0000256" key="3">
    <source>
        <dbReference type="ARBA" id="ARBA00022502"/>
    </source>
</evidence>
<keyword evidence="8 10" id="KW-1133">Transmembrane helix</keyword>
<evidence type="ECO:0000256" key="5">
    <source>
        <dbReference type="ARBA" id="ARBA00022679"/>
    </source>
</evidence>
<feature type="transmembrane region" description="Helical" evidence="10">
    <location>
        <begin position="192"/>
        <end position="210"/>
    </location>
</feature>
<name>A0ABS3LYA9_9PROT</name>
<evidence type="ECO:0000256" key="1">
    <source>
        <dbReference type="ARBA" id="ARBA00004477"/>
    </source>
</evidence>
<comment type="caution">
    <text evidence="11">The sequence shown here is derived from an EMBL/GenBank/DDBJ whole genome shotgun (WGS) entry which is preliminary data.</text>
</comment>
<comment type="pathway">
    <text evidence="2">Glycolipid biosynthesis; glycosylphosphatidylinositol-anchor biosynthesis.</text>
</comment>
<keyword evidence="6 10" id="KW-0812">Transmembrane</keyword>